<gene>
    <name evidence="1" type="ORF">VSR83_39540</name>
</gene>
<protein>
    <submittedName>
        <fullName evidence="1">Uncharacterized protein</fullName>
    </submittedName>
</protein>
<dbReference type="Proteomes" id="UP001392318">
    <property type="component" value="Unassembled WGS sequence"/>
</dbReference>
<reference evidence="1" key="1">
    <citation type="submission" date="2024-01" db="EMBL/GenBank/DDBJ databases">
        <title>The diversity of rhizobia nodulating Mimosa spp. in eleven states of Brazil covering several biomes is determined by host plant, location, and edaphic factors.</title>
        <authorList>
            <person name="Rouws L."/>
            <person name="Barauna A."/>
            <person name="Beukes C."/>
            <person name="De Faria S.M."/>
            <person name="Gross E."/>
            <person name="Dos Reis Junior F.B."/>
            <person name="Simon M."/>
            <person name="Maluk M."/>
            <person name="Odee D.W."/>
            <person name="Kenicer G."/>
            <person name="Young J.P.W."/>
            <person name="Reis V.M."/>
            <person name="Zilli J."/>
            <person name="James E.K."/>
        </authorList>
    </citation>
    <scope>NUCLEOTIDE SEQUENCE</scope>
    <source>
        <strain evidence="1">JPY452</strain>
    </source>
</reference>
<proteinExistence type="predicted"/>
<evidence type="ECO:0000313" key="1">
    <source>
        <dbReference type="EMBL" id="MEM5406023.1"/>
    </source>
</evidence>
<dbReference type="EMBL" id="JAYMRU010000054">
    <property type="protein sequence ID" value="MEM5406023.1"/>
    <property type="molecule type" value="Genomic_DNA"/>
</dbReference>
<keyword evidence="2" id="KW-1185">Reference proteome</keyword>
<comment type="caution">
    <text evidence="1">The sequence shown here is derived from an EMBL/GenBank/DDBJ whole genome shotgun (WGS) entry which is preliminary data.</text>
</comment>
<organism evidence="1 2">
    <name type="scientific">Paraburkholderia unamae</name>
    <dbReference type="NCBI Taxonomy" id="219649"/>
    <lineage>
        <taxon>Bacteria</taxon>
        <taxon>Pseudomonadati</taxon>
        <taxon>Pseudomonadota</taxon>
        <taxon>Betaproteobacteria</taxon>
        <taxon>Burkholderiales</taxon>
        <taxon>Burkholderiaceae</taxon>
        <taxon>Paraburkholderia</taxon>
    </lineage>
</organism>
<evidence type="ECO:0000313" key="2">
    <source>
        <dbReference type="Proteomes" id="UP001392318"/>
    </source>
</evidence>
<sequence>MKPIDAAGDAKHATARVRKLHATQKEPADAADPASVEAHQKELDGLDIDVIVAVEHQ</sequence>
<accession>A0ACC6RWK6</accession>
<name>A0ACC6RWK6_9BURK</name>